<proteinExistence type="predicted"/>
<feature type="non-terminal residue" evidence="1">
    <location>
        <position position="78"/>
    </location>
</feature>
<dbReference type="EMBL" id="RDPI01001465">
    <property type="protein sequence ID" value="MBF4377164.1"/>
    <property type="molecule type" value="Genomic_DNA"/>
</dbReference>
<protein>
    <submittedName>
        <fullName evidence="1">Uncharacterized protein</fullName>
    </submittedName>
</protein>
<feature type="non-terminal residue" evidence="1">
    <location>
        <position position="1"/>
    </location>
</feature>
<keyword evidence="2" id="KW-1185">Reference proteome</keyword>
<organism evidence="1 2">
    <name type="scientific">Vibrio anguillarum</name>
    <name type="common">Listonella anguillarum</name>
    <dbReference type="NCBI Taxonomy" id="55601"/>
    <lineage>
        <taxon>Bacteria</taxon>
        <taxon>Pseudomonadati</taxon>
        <taxon>Pseudomonadota</taxon>
        <taxon>Gammaproteobacteria</taxon>
        <taxon>Vibrionales</taxon>
        <taxon>Vibrionaceae</taxon>
        <taxon>Vibrio</taxon>
    </lineage>
</organism>
<sequence length="78" mass="9029">MGARPNVYSDLKISGCLDLEDKTIVSEEHKGRDNRWNLFNDRWIAIPIMIDAIKVVELIGRKVFQNTYVFANTFTLMP</sequence>
<reference evidence="1 2" key="1">
    <citation type="journal article" date="2021" name="PeerJ">
        <title>Analysis of 44 Vibrio anguillarum genomes reveals high genetic diversity.</title>
        <authorList>
            <person name="Hansen M.J."/>
            <person name="Dalsgaard I."/>
        </authorList>
    </citation>
    <scope>NUCLEOTIDE SEQUENCE [LARGE SCALE GENOMIC DNA]</scope>
    <source>
        <strain evidence="1 2">040915-1/1B</strain>
    </source>
</reference>
<dbReference type="Proteomes" id="UP000726136">
    <property type="component" value="Unassembled WGS sequence"/>
</dbReference>
<comment type="caution">
    <text evidence="1">The sequence shown here is derived from an EMBL/GenBank/DDBJ whole genome shotgun (WGS) entry which is preliminary data.</text>
</comment>
<gene>
    <name evidence="1" type="ORF">EAY46_29755</name>
</gene>
<evidence type="ECO:0000313" key="2">
    <source>
        <dbReference type="Proteomes" id="UP000726136"/>
    </source>
</evidence>
<evidence type="ECO:0000313" key="1">
    <source>
        <dbReference type="EMBL" id="MBF4377164.1"/>
    </source>
</evidence>
<name>A0ABR9ZFC0_VIBAN</name>
<accession>A0ABR9ZFC0</accession>